<name>A0ACC1U1A1_9AGAR</name>
<accession>A0ACC1U1A1</accession>
<reference evidence="1" key="1">
    <citation type="submission" date="2022-09" db="EMBL/GenBank/DDBJ databases">
        <title>A Global Phylogenomic Analysis of the Shiitake Genus Lentinula.</title>
        <authorList>
            <consortium name="DOE Joint Genome Institute"/>
            <person name="Sierra-Patev S."/>
            <person name="Min B."/>
            <person name="Naranjo-Ortiz M."/>
            <person name="Looney B."/>
            <person name="Konkel Z."/>
            <person name="Slot J.C."/>
            <person name="Sakamoto Y."/>
            <person name="Steenwyk J.L."/>
            <person name="Rokas A."/>
            <person name="Carro J."/>
            <person name="Camarero S."/>
            <person name="Ferreira P."/>
            <person name="Molpeceres G."/>
            <person name="Ruiz-Duenas F.J."/>
            <person name="Serrano A."/>
            <person name="Henrissat B."/>
            <person name="Drula E."/>
            <person name="Hughes K.W."/>
            <person name="Mata J.L."/>
            <person name="Ishikawa N.K."/>
            <person name="Vargas-Isla R."/>
            <person name="Ushijima S."/>
            <person name="Smith C.A."/>
            <person name="Ahrendt S."/>
            <person name="Andreopoulos W."/>
            <person name="He G."/>
            <person name="Labutti K."/>
            <person name="Lipzen A."/>
            <person name="Ng V."/>
            <person name="Riley R."/>
            <person name="Sandor L."/>
            <person name="Barry K."/>
            <person name="Martinez A.T."/>
            <person name="Xiao Y."/>
            <person name="Gibbons J.G."/>
            <person name="Terashima K."/>
            <person name="Grigoriev I.V."/>
            <person name="Hibbett D.S."/>
        </authorList>
    </citation>
    <scope>NUCLEOTIDE SEQUENCE</scope>
    <source>
        <strain evidence="1">TMI1499</strain>
    </source>
</reference>
<sequence>MAAMEQRGAFTDPWGREFLSDGTLIREKEGEEDEAADDSSEDQLSDDNDGPAKKAEPVLSTSAKTLPKIKLKVTPNFDGPESEEETGGGSGNGAARRPPPSATAPPNPALGGKTVLTIKTKAKEVLSIRDPPCWRCKTLNKPCESSSLRFSCTTCYKRHWACSMNPPPPRQKKGGGGGGSSSHHSAPPKTRSLPVLGTATDAGISAPGAGESISSGPITRGRSPLRSASSKSVKRPRSTTPPAAVEGAGVAVSVPPSESGPSGISGASAPQSKKTRTSLRTISKPQSETQQSQSQSQRPQSQRNTSKVNIAGGGVSITTPVTSNQGFVRPISTAAPAISAQSQNQTSTLTLSEIKSLKSQVDTLIQRDEKSQAVLDQHSAMLDAVLLNMRMLLGDKFVDVNGRSRSPPLQQRVEDGNKDVQDVDQDELDELDELTPIEKLMPTALNGIGGSTAVTATSTSAITLAASKSPVPPPPGLIGPAVTGSYEPQRADPPPRLISVPPGRVPVQAPVPTVAAVPAPIPIKDTSRDVPRDSSRDNTAHIAASIPSSHFAQINNGIHTDKLKLKPKPKNPYPNISPVLSAPVISSPAPPRAILSSARMVHPPPHIPAISTLPAPATPLSPASTTSAVDEEEGADKPDGVDGIIDRGYTADASHGPTPVVTPALIPRGTNTNREYRSRSPPRRSRSPLPGRAVREVHNPFSASRHSLSSHGTHLSHRPSHTARPSYKSPASHPPRRLSRSPPPPPHIRRPPSISRSPTPPHMRYGYPDPYRTQQPNDTQRHHVYSPPPLPLPRSHSHSRSRSRSPYSRSPPPYAHSSPPAPPNPAPRPSQASQTPRPPHARDNSDMHIDSLVEPYPEPLHTEPRDHVDHDHVDDRSGRSSLPRTGSPGGVLESGSEDTGDVRVLDGGASDARLDRGGGGGELGRGDSSGGRGGEVDLDAADAADAGDAGDGGDMQLEYPSDDIRDADSDTRDAGEPEQRPEDDEDMYYPEELVYSNARGFE</sequence>
<proteinExistence type="predicted"/>
<dbReference type="Proteomes" id="UP001163835">
    <property type="component" value="Unassembled WGS sequence"/>
</dbReference>
<dbReference type="EMBL" id="MU795089">
    <property type="protein sequence ID" value="KAJ3810713.1"/>
    <property type="molecule type" value="Genomic_DNA"/>
</dbReference>
<comment type="caution">
    <text evidence="1">The sequence shown here is derived from an EMBL/GenBank/DDBJ whole genome shotgun (WGS) entry which is preliminary data.</text>
</comment>
<evidence type="ECO:0000313" key="1">
    <source>
        <dbReference type="EMBL" id="KAJ3810713.1"/>
    </source>
</evidence>
<protein>
    <submittedName>
        <fullName evidence="1">Uncharacterized protein</fullName>
    </submittedName>
</protein>
<gene>
    <name evidence="1" type="ORF">F5876DRAFT_65374</name>
</gene>
<keyword evidence="2" id="KW-1185">Reference proteome</keyword>
<evidence type="ECO:0000313" key="2">
    <source>
        <dbReference type="Proteomes" id="UP001163835"/>
    </source>
</evidence>
<organism evidence="1 2">
    <name type="scientific">Lentinula aff. lateritia</name>
    <dbReference type="NCBI Taxonomy" id="2804960"/>
    <lineage>
        <taxon>Eukaryota</taxon>
        <taxon>Fungi</taxon>
        <taxon>Dikarya</taxon>
        <taxon>Basidiomycota</taxon>
        <taxon>Agaricomycotina</taxon>
        <taxon>Agaricomycetes</taxon>
        <taxon>Agaricomycetidae</taxon>
        <taxon>Agaricales</taxon>
        <taxon>Marasmiineae</taxon>
        <taxon>Omphalotaceae</taxon>
        <taxon>Lentinula</taxon>
    </lineage>
</organism>